<dbReference type="InterPro" id="IPR001789">
    <property type="entry name" value="Sig_transdc_resp-reg_receiver"/>
</dbReference>
<proteinExistence type="predicted"/>
<feature type="domain" description="Response regulatory" evidence="1">
    <location>
        <begin position="21"/>
        <end position="103"/>
    </location>
</feature>
<sequence length="112" mass="12366">MIVLVQATVLTVGLNGNGKNEVLRELPIRLITMQSGTEAARSLKNEKVDSVISKWDLDDMEDGRFLKRLRAVKPEIPTIAFVRAGDRAQEIAARSLGVSAILTDDTSDELFR</sequence>
<reference evidence="2" key="1">
    <citation type="journal article" date="2014" name="Front. Microbiol.">
        <title>High frequency of phylogenetically diverse reductive dehalogenase-homologous genes in deep subseafloor sedimentary metagenomes.</title>
        <authorList>
            <person name="Kawai M."/>
            <person name="Futagami T."/>
            <person name="Toyoda A."/>
            <person name="Takaki Y."/>
            <person name="Nishi S."/>
            <person name="Hori S."/>
            <person name="Arai W."/>
            <person name="Tsubouchi T."/>
            <person name="Morono Y."/>
            <person name="Uchiyama I."/>
            <person name="Ito T."/>
            <person name="Fujiyama A."/>
            <person name="Inagaki F."/>
            <person name="Takami H."/>
        </authorList>
    </citation>
    <scope>NUCLEOTIDE SEQUENCE</scope>
    <source>
        <strain evidence="2">Expedition CK06-06</strain>
    </source>
</reference>
<dbReference type="Pfam" id="PF00072">
    <property type="entry name" value="Response_reg"/>
    <property type="match status" value="1"/>
</dbReference>
<dbReference type="GO" id="GO:0000160">
    <property type="term" value="P:phosphorelay signal transduction system"/>
    <property type="evidence" value="ECO:0007669"/>
    <property type="project" value="InterPro"/>
</dbReference>
<dbReference type="Gene3D" id="3.40.50.2300">
    <property type="match status" value="1"/>
</dbReference>
<dbReference type="AlphaFoldDB" id="X1RML9"/>
<gene>
    <name evidence="2" type="ORF">S12H4_16931</name>
</gene>
<dbReference type="SUPFAM" id="SSF52172">
    <property type="entry name" value="CheY-like"/>
    <property type="match status" value="1"/>
</dbReference>
<dbReference type="EMBL" id="BARW01008224">
    <property type="protein sequence ID" value="GAI81962.1"/>
    <property type="molecule type" value="Genomic_DNA"/>
</dbReference>
<organism evidence="2">
    <name type="scientific">marine sediment metagenome</name>
    <dbReference type="NCBI Taxonomy" id="412755"/>
    <lineage>
        <taxon>unclassified sequences</taxon>
        <taxon>metagenomes</taxon>
        <taxon>ecological metagenomes</taxon>
    </lineage>
</organism>
<protein>
    <recommendedName>
        <fullName evidence="1">Response regulatory domain-containing protein</fullName>
    </recommendedName>
</protein>
<feature type="non-terminal residue" evidence="2">
    <location>
        <position position="112"/>
    </location>
</feature>
<comment type="caution">
    <text evidence="2">The sequence shown here is derived from an EMBL/GenBank/DDBJ whole genome shotgun (WGS) entry which is preliminary data.</text>
</comment>
<name>X1RML9_9ZZZZ</name>
<dbReference type="InterPro" id="IPR011006">
    <property type="entry name" value="CheY-like_superfamily"/>
</dbReference>
<accession>X1RML9</accession>
<evidence type="ECO:0000313" key="2">
    <source>
        <dbReference type="EMBL" id="GAI81962.1"/>
    </source>
</evidence>
<evidence type="ECO:0000259" key="1">
    <source>
        <dbReference type="Pfam" id="PF00072"/>
    </source>
</evidence>